<proteinExistence type="inferred from homology"/>
<evidence type="ECO:0000256" key="4">
    <source>
        <dbReference type="ARBA" id="ARBA00022741"/>
    </source>
</evidence>
<feature type="domain" description="5'-Nucleotidase C-terminal" evidence="6">
    <location>
        <begin position="252"/>
        <end position="409"/>
    </location>
</feature>
<dbReference type="SUPFAM" id="SSF55816">
    <property type="entry name" value="5'-nucleotidase (syn. UDP-sugar hydrolase), C-terminal domain"/>
    <property type="match status" value="1"/>
</dbReference>
<gene>
    <name evidence="7" type="primary">Dana\GF13126</name>
    <name evidence="7" type="synonym">dana_GLEANR_13141</name>
    <name evidence="7" type="ORF">GF13126</name>
</gene>
<dbReference type="EC" id="3.1.3.5" evidence="3"/>
<dbReference type="Pfam" id="PF02872">
    <property type="entry name" value="5_nucleotid_C"/>
    <property type="match status" value="1"/>
</dbReference>
<dbReference type="SMR" id="A0A0P8XP66"/>
<comment type="catalytic activity">
    <reaction evidence="1">
        <text>a ribonucleoside 5'-phosphate + H2O = a ribonucleoside + phosphate</text>
        <dbReference type="Rhea" id="RHEA:12484"/>
        <dbReference type="ChEBI" id="CHEBI:15377"/>
        <dbReference type="ChEBI" id="CHEBI:18254"/>
        <dbReference type="ChEBI" id="CHEBI:43474"/>
        <dbReference type="ChEBI" id="CHEBI:58043"/>
        <dbReference type="EC" id="3.1.3.5"/>
    </reaction>
</comment>
<dbReference type="GeneID" id="6495969"/>
<evidence type="ECO:0000259" key="6">
    <source>
        <dbReference type="Pfam" id="PF02872"/>
    </source>
</evidence>
<keyword evidence="4 5" id="KW-0547">Nucleotide-binding</keyword>
<dbReference type="InterPro" id="IPR006179">
    <property type="entry name" value="5_nucleotidase/apyrase"/>
</dbReference>
<evidence type="ECO:0000313" key="7">
    <source>
        <dbReference type="EMBL" id="KPU76401.1"/>
    </source>
</evidence>
<name>A0A0P8XP66_DROAN</name>
<feature type="signal peptide" evidence="5">
    <location>
        <begin position="1"/>
        <end position="24"/>
    </location>
</feature>
<dbReference type="GO" id="GO:0005886">
    <property type="term" value="C:plasma membrane"/>
    <property type="evidence" value="ECO:0007669"/>
    <property type="project" value="TreeGrafter"/>
</dbReference>
<dbReference type="EMBL" id="CH902619">
    <property type="protein sequence ID" value="KPU76401.1"/>
    <property type="molecule type" value="Genomic_DNA"/>
</dbReference>
<dbReference type="PANTHER" id="PTHR11575:SF24">
    <property type="entry name" value="5'-NUCLEOTIDASE"/>
    <property type="match status" value="1"/>
</dbReference>
<dbReference type="GO" id="GO:0006196">
    <property type="term" value="P:AMP catabolic process"/>
    <property type="evidence" value="ECO:0007669"/>
    <property type="project" value="TreeGrafter"/>
</dbReference>
<evidence type="ECO:0000256" key="2">
    <source>
        <dbReference type="ARBA" id="ARBA00006654"/>
    </source>
</evidence>
<dbReference type="Gene3D" id="3.90.780.10">
    <property type="entry name" value="5'-Nucleotidase, C-terminal domain"/>
    <property type="match status" value="1"/>
</dbReference>
<comment type="similarity">
    <text evidence="2 5">Belongs to the 5'-nucleotidase family.</text>
</comment>
<dbReference type="PANTHER" id="PTHR11575">
    <property type="entry name" value="5'-NUCLEOTIDASE-RELATED"/>
    <property type="match status" value="1"/>
</dbReference>
<dbReference type="PRINTS" id="PR01607">
    <property type="entry name" value="APYRASEFAMLY"/>
</dbReference>
<evidence type="ECO:0000256" key="3">
    <source>
        <dbReference type="ARBA" id="ARBA00012643"/>
    </source>
</evidence>
<dbReference type="GO" id="GO:0000166">
    <property type="term" value="F:nucleotide binding"/>
    <property type="evidence" value="ECO:0007669"/>
    <property type="project" value="UniProtKB-KW"/>
</dbReference>
<keyword evidence="5 7" id="KW-0378">Hydrolase</keyword>
<dbReference type="OrthoDB" id="7722975at2759"/>
<evidence type="ECO:0000313" key="8">
    <source>
        <dbReference type="Proteomes" id="UP000007801"/>
    </source>
</evidence>
<dbReference type="AlphaFoldDB" id="A0A0P8XP66"/>
<dbReference type="Gene3D" id="3.60.21.10">
    <property type="match status" value="1"/>
</dbReference>
<keyword evidence="5" id="KW-0732">Signal</keyword>
<dbReference type="Proteomes" id="UP000007801">
    <property type="component" value="Unassembled WGS sequence"/>
</dbReference>
<organism evidence="7 8">
    <name type="scientific">Drosophila ananassae</name>
    <name type="common">Fruit fly</name>
    <dbReference type="NCBI Taxonomy" id="7217"/>
    <lineage>
        <taxon>Eukaryota</taxon>
        <taxon>Metazoa</taxon>
        <taxon>Ecdysozoa</taxon>
        <taxon>Arthropoda</taxon>
        <taxon>Hexapoda</taxon>
        <taxon>Insecta</taxon>
        <taxon>Pterygota</taxon>
        <taxon>Neoptera</taxon>
        <taxon>Endopterygota</taxon>
        <taxon>Diptera</taxon>
        <taxon>Brachycera</taxon>
        <taxon>Muscomorpha</taxon>
        <taxon>Ephydroidea</taxon>
        <taxon>Drosophilidae</taxon>
        <taxon>Drosophila</taxon>
        <taxon>Sophophora</taxon>
    </lineage>
</organism>
<dbReference type="InterPro" id="IPR008334">
    <property type="entry name" value="5'-Nucleotdase_C"/>
</dbReference>
<keyword evidence="8" id="KW-1185">Reference proteome</keyword>
<feature type="chain" id="PRO_5005964778" description="5'-nucleotidase" evidence="5">
    <location>
        <begin position="25"/>
        <end position="479"/>
    </location>
</feature>
<protein>
    <recommendedName>
        <fullName evidence="3">5'-nucleotidase</fullName>
        <ecNumber evidence="3">3.1.3.5</ecNumber>
    </recommendedName>
</protein>
<dbReference type="GO" id="GO:0008253">
    <property type="term" value="F:5'-nucleotidase activity"/>
    <property type="evidence" value="ECO:0007669"/>
    <property type="project" value="UniProtKB-EC"/>
</dbReference>
<sequence>MFFWRGVYMASIFILAINLPKVHLNYKDTEFIILYNGTWDWEWTGNGQSSSGSALNSSKVLTRQTLLIHKDRKVSQENGIPVFYLCPGEAKSKILEEKGFKMGVIGYLTSANRPLIPSNSGKYGDETAFIKSEAEKLKAQGINIIIALGRFDYQTDQDIARTCAEVDLILRPETITVVHKRGKKIPLVKTYFCSKCVAKIQVKFDTFGNIKDFRADPILLNDKDRKHSFVEIYRSKRAENSSSSGSTKLLLKAATCKEEECLLGNFMTDAMVYARMLEDKGGKYWTDAPIALLHAGAIKGSISKGTISADTINSVLPEVEDLMVIQMSGEILWKALEYSAEVRLQANKDGFLQVSGLMVTTNFRGPKGKRIESVNILCAECEVPAFEPLDESLTYNVIVPASLVNGCEGHDFGQDANSTQKKMRWNNRKAIMEYAKRCNIVIAEIEGRLGDKYSQTSIASVIVVSIKNIIFLYLLTKLL</sequence>
<dbReference type="InterPro" id="IPR036907">
    <property type="entry name" value="5'-Nucleotdase_C_sf"/>
</dbReference>
<evidence type="ECO:0000256" key="5">
    <source>
        <dbReference type="RuleBase" id="RU362119"/>
    </source>
</evidence>
<evidence type="ECO:0000256" key="1">
    <source>
        <dbReference type="ARBA" id="ARBA00000815"/>
    </source>
</evidence>
<reference evidence="7 8" key="1">
    <citation type="journal article" date="2007" name="Nature">
        <title>Evolution of genes and genomes on the Drosophila phylogeny.</title>
        <authorList>
            <consortium name="Drosophila 12 Genomes Consortium"/>
            <person name="Clark A.G."/>
            <person name="Eisen M.B."/>
            <person name="Smith D.R."/>
            <person name="Bergman C.M."/>
            <person name="Oliver B."/>
            <person name="Markow T.A."/>
            <person name="Kaufman T.C."/>
            <person name="Kellis M."/>
            <person name="Gelbart W."/>
            <person name="Iyer V.N."/>
            <person name="Pollard D.A."/>
            <person name="Sackton T.B."/>
            <person name="Larracuente A.M."/>
            <person name="Singh N.D."/>
            <person name="Abad J.P."/>
            <person name="Abt D.N."/>
            <person name="Adryan B."/>
            <person name="Aguade M."/>
            <person name="Akashi H."/>
            <person name="Anderson W.W."/>
            <person name="Aquadro C.F."/>
            <person name="Ardell D.H."/>
            <person name="Arguello R."/>
            <person name="Artieri C.G."/>
            <person name="Barbash D.A."/>
            <person name="Barker D."/>
            <person name="Barsanti P."/>
            <person name="Batterham P."/>
            <person name="Batzoglou S."/>
            <person name="Begun D."/>
            <person name="Bhutkar A."/>
            <person name="Blanco E."/>
            <person name="Bosak S.A."/>
            <person name="Bradley R.K."/>
            <person name="Brand A.D."/>
            <person name="Brent M.R."/>
            <person name="Brooks A.N."/>
            <person name="Brown R.H."/>
            <person name="Butlin R.K."/>
            <person name="Caggese C."/>
            <person name="Calvi B.R."/>
            <person name="Bernardo de Carvalho A."/>
            <person name="Caspi A."/>
            <person name="Castrezana S."/>
            <person name="Celniker S.E."/>
            <person name="Chang J.L."/>
            <person name="Chapple C."/>
            <person name="Chatterji S."/>
            <person name="Chinwalla A."/>
            <person name="Civetta A."/>
            <person name="Clifton S.W."/>
            <person name="Comeron J.M."/>
            <person name="Costello J.C."/>
            <person name="Coyne J.A."/>
            <person name="Daub J."/>
            <person name="David R.G."/>
            <person name="Delcher A.L."/>
            <person name="Delehaunty K."/>
            <person name="Do C.B."/>
            <person name="Ebling H."/>
            <person name="Edwards K."/>
            <person name="Eickbush T."/>
            <person name="Evans J.D."/>
            <person name="Filipski A."/>
            <person name="Findeiss S."/>
            <person name="Freyhult E."/>
            <person name="Fulton L."/>
            <person name="Fulton R."/>
            <person name="Garcia A.C."/>
            <person name="Gardiner A."/>
            <person name="Garfield D.A."/>
            <person name="Garvin B.E."/>
            <person name="Gibson G."/>
            <person name="Gilbert D."/>
            <person name="Gnerre S."/>
            <person name="Godfrey J."/>
            <person name="Good R."/>
            <person name="Gotea V."/>
            <person name="Gravely B."/>
            <person name="Greenberg A.J."/>
            <person name="Griffiths-Jones S."/>
            <person name="Gross S."/>
            <person name="Guigo R."/>
            <person name="Gustafson E.A."/>
            <person name="Haerty W."/>
            <person name="Hahn M.W."/>
            <person name="Halligan D.L."/>
            <person name="Halpern A.L."/>
            <person name="Halter G.M."/>
            <person name="Han M.V."/>
            <person name="Heger A."/>
            <person name="Hillier L."/>
            <person name="Hinrichs A.S."/>
            <person name="Holmes I."/>
            <person name="Hoskins R.A."/>
            <person name="Hubisz M.J."/>
            <person name="Hultmark D."/>
            <person name="Huntley M.A."/>
            <person name="Jaffe D.B."/>
            <person name="Jagadeeshan S."/>
            <person name="Jeck W.R."/>
            <person name="Johnson J."/>
            <person name="Jones C.D."/>
            <person name="Jordan W.C."/>
            <person name="Karpen G.H."/>
            <person name="Kataoka E."/>
            <person name="Keightley P.D."/>
            <person name="Kheradpour P."/>
            <person name="Kirkness E.F."/>
            <person name="Koerich L.B."/>
            <person name="Kristiansen K."/>
            <person name="Kudrna D."/>
            <person name="Kulathinal R.J."/>
            <person name="Kumar S."/>
            <person name="Kwok R."/>
            <person name="Lander E."/>
            <person name="Langley C.H."/>
            <person name="Lapoint R."/>
            <person name="Lazzaro B.P."/>
            <person name="Lee S.J."/>
            <person name="Levesque L."/>
            <person name="Li R."/>
            <person name="Lin C.F."/>
            <person name="Lin M.F."/>
            <person name="Lindblad-Toh K."/>
            <person name="Llopart A."/>
            <person name="Long M."/>
            <person name="Low L."/>
            <person name="Lozovsky E."/>
            <person name="Lu J."/>
            <person name="Luo M."/>
            <person name="Machado C.A."/>
            <person name="Makalowski W."/>
            <person name="Marzo M."/>
            <person name="Matsuda M."/>
            <person name="Matzkin L."/>
            <person name="McAllister B."/>
            <person name="McBride C.S."/>
            <person name="McKernan B."/>
            <person name="McKernan K."/>
            <person name="Mendez-Lago M."/>
            <person name="Minx P."/>
            <person name="Mollenhauer M.U."/>
            <person name="Montooth K."/>
            <person name="Mount S.M."/>
            <person name="Mu X."/>
            <person name="Myers E."/>
            <person name="Negre B."/>
            <person name="Newfeld S."/>
            <person name="Nielsen R."/>
            <person name="Noor M.A."/>
            <person name="O'Grady P."/>
            <person name="Pachter L."/>
            <person name="Papaceit M."/>
            <person name="Parisi M.J."/>
            <person name="Parisi M."/>
            <person name="Parts L."/>
            <person name="Pedersen J.S."/>
            <person name="Pesole G."/>
            <person name="Phillippy A.M."/>
            <person name="Ponting C.P."/>
            <person name="Pop M."/>
            <person name="Porcelli D."/>
            <person name="Powell J.R."/>
            <person name="Prohaska S."/>
            <person name="Pruitt K."/>
            <person name="Puig M."/>
            <person name="Quesneville H."/>
            <person name="Ram K.R."/>
            <person name="Rand D."/>
            <person name="Rasmussen M.D."/>
            <person name="Reed L.K."/>
            <person name="Reenan R."/>
            <person name="Reily A."/>
            <person name="Remington K.A."/>
            <person name="Rieger T.T."/>
            <person name="Ritchie M.G."/>
            <person name="Robin C."/>
            <person name="Rogers Y.H."/>
            <person name="Rohde C."/>
            <person name="Rozas J."/>
            <person name="Rubenfield M.J."/>
            <person name="Ruiz A."/>
            <person name="Russo S."/>
            <person name="Salzberg S.L."/>
            <person name="Sanchez-Gracia A."/>
            <person name="Saranga D.J."/>
            <person name="Sato H."/>
            <person name="Schaeffer S.W."/>
            <person name="Schatz M.C."/>
            <person name="Schlenke T."/>
            <person name="Schwartz R."/>
            <person name="Segarra C."/>
            <person name="Singh R.S."/>
            <person name="Sirot L."/>
            <person name="Sirota M."/>
            <person name="Sisneros N.B."/>
            <person name="Smith C.D."/>
            <person name="Smith T.F."/>
            <person name="Spieth J."/>
            <person name="Stage D.E."/>
            <person name="Stark A."/>
            <person name="Stephan W."/>
            <person name="Strausberg R.L."/>
            <person name="Strempel S."/>
            <person name="Sturgill D."/>
            <person name="Sutton G."/>
            <person name="Sutton G.G."/>
            <person name="Tao W."/>
            <person name="Teichmann S."/>
            <person name="Tobari Y.N."/>
            <person name="Tomimura Y."/>
            <person name="Tsolas J.M."/>
            <person name="Valente V.L."/>
            <person name="Venter E."/>
            <person name="Venter J.C."/>
            <person name="Vicario S."/>
            <person name="Vieira F.G."/>
            <person name="Vilella A.J."/>
            <person name="Villasante A."/>
            <person name="Walenz B."/>
            <person name="Wang J."/>
            <person name="Wasserman M."/>
            <person name="Watts T."/>
            <person name="Wilson D."/>
            <person name="Wilson R.K."/>
            <person name="Wing R.A."/>
            <person name="Wolfner M.F."/>
            <person name="Wong A."/>
            <person name="Wong G.K."/>
            <person name="Wu C.I."/>
            <person name="Wu G."/>
            <person name="Yamamoto D."/>
            <person name="Yang H.P."/>
            <person name="Yang S.P."/>
            <person name="Yorke J.A."/>
            <person name="Yoshida K."/>
            <person name="Zdobnov E."/>
            <person name="Zhang P."/>
            <person name="Zhang Y."/>
            <person name="Zimin A.V."/>
            <person name="Baldwin J."/>
            <person name="Abdouelleil A."/>
            <person name="Abdulkadir J."/>
            <person name="Abebe A."/>
            <person name="Abera B."/>
            <person name="Abreu J."/>
            <person name="Acer S.C."/>
            <person name="Aftuck L."/>
            <person name="Alexander A."/>
            <person name="An P."/>
            <person name="Anderson E."/>
            <person name="Anderson S."/>
            <person name="Arachi H."/>
            <person name="Azer M."/>
            <person name="Bachantsang P."/>
            <person name="Barry A."/>
            <person name="Bayul T."/>
            <person name="Berlin A."/>
            <person name="Bessette D."/>
            <person name="Bloom T."/>
            <person name="Blye J."/>
            <person name="Boguslavskiy L."/>
            <person name="Bonnet C."/>
            <person name="Boukhgalter B."/>
            <person name="Bourzgui I."/>
            <person name="Brown A."/>
            <person name="Cahill P."/>
            <person name="Channer S."/>
            <person name="Cheshatsang Y."/>
            <person name="Chuda L."/>
            <person name="Citroen M."/>
            <person name="Collymore A."/>
            <person name="Cooke P."/>
            <person name="Costello M."/>
            <person name="D'Aco K."/>
            <person name="Daza R."/>
            <person name="De Haan G."/>
            <person name="DeGray S."/>
            <person name="DeMaso C."/>
            <person name="Dhargay N."/>
            <person name="Dooley K."/>
            <person name="Dooley E."/>
            <person name="Doricent M."/>
            <person name="Dorje P."/>
            <person name="Dorjee K."/>
            <person name="Dupes A."/>
            <person name="Elong R."/>
            <person name="Falk J."/>
            <person name="Farina A."/>
            <person name="Faro S."/>
            <person name="Ferguson D."/>
            <person name="Fisher S."/>
            <person name="Foley C.D."/>
            <person name="Franke A."/>
            <person name="Friedrich D."/>
            <person name="Gadbois L."/>
            <person name="Gearin G."/>
            <person name="Gearin C.R."/>
            <person name="Giannoukos G."/>
            <person name="Goode T."/>
            <person name="Graham J."/>
            <person name="Grandbois E."/>
            <person name="Grewal S."/>
            <person name="Gyaltsen K."/>
            <person name="Hafez N."/>
            <person name="Hagos B."/>
            <person name="Hall J."/>
            <person name="Henson C."/>
            <person name="Hollinger A."/>
            <person name="Honan T."/>
            <person name="Huard M.D."/>
            <person name="Hughes L."/>
            <person name="Hurhula B."/>
            <person name="Husby M.E."/>
            <person name="Kamat A."/>
            <person name="Kanga B."/>
            <person name="Kashin S."/>
            <person name="Khazanovich D."/>
            <person name="Kisner P."/>
            <person name="Lance K."/>
            <person name="Lara M."/>
            <person name="Lee W."/>
            <person name="Lennon N."/>
            <person name="Letendre F."/>
            <person name="LeVine R."/>
            <person name="Lipovsky A."/>
            <person name="Liu X."/>
            <person name="Liu J."/>
            <person name="Liu S."/>
            <person name="Lokyitsang T."/>
            <person name="Lokyitsang Y."/>
            <person name="Lubonja R."/>
            <person name="Lui A."/>
            <person name="MacDonald P."/>
            <person name="Magnisalis V."/>
            <person name="Maru K."/>
            <person name="Matthews C."/>
            <person name="McCusker W."/>
            <person name="McDonough S."/>
            <person name="Mehta T."/>
            <person name="Meldrim J."/>
            <person name="Meneus L."/>
            <person name="Mihai O."/>
            <person name="Mihalev A."/>
            <person name="Mihova T."/>
            <person name="Mittelman R."/>
            <person name="Mlenga V."/>
            <person name="Montmayeur A."/>
            <person name="Mulrain L."/>
            <person name="Navidi A."/>
            <person name="Naylor J."/>
            <person name="Negash T."/>
            <person name="Nguyen T."/>
            <person name="Nguyen N."/>
            <person name="Nicol R."/>
            <person name="Norbu C."/>
            <person name="Norbu N."/>
            <person name="Novod N."/>
            <person name="O'Neill B."/>
            <person name="Osman S."/>
            <person name="Markiewicz E."/>
            <person name="Oyono O.L."/>
            <person name="Patti C."/>
            <person name="Phunkhang P."/>
            <person name="Pierre F."/>
            <person name="Priest M."/>
            <person name="Raghuraman S."/>
            <person name="Rege F."/>
            <person name="Reyes R."/>
            <person name="Rise C."/>
            <person name="Rogov P."/>
            <person name="Ross K."/>
            <person name="Ryan E."/>
            <person name="Settipalli S."/>
            <person name="Shea T."/>
            <person name="Sherpa N."/>
            <person name="Shi L."/>
            <person name="Shih D."/>
            <person name="Sparrow T."/>
            <person name="Spaulding J."/>
            <person name="Stalker J."/>
            <person name="Stange-Thomann N."/>
            <person name="Stavropoulos S."/>
            <person name="Stone C."/>
            <person name="Strader C."/>
            <person name="Tesfaye S."/>
            <person name="Thomson T."/>
            <person name="Thoulutsang Y."/>
            <person name="Thoulutsang D."/>
            <person name="Topham K."/>
            <person name="Topping I."/>
            <person name="Tsamla T."/>
            <person name="Vassiliev H."/>
            <person name="Vo A."/>
            <person name="Wangchuk T."/>
            <person name="Wangdi T."/>
            <person name="Weiand M."/>
            <person name="Wilkinson J."/>
            <person name="Wilson A."/>
            <person name="Yadav S."/>
            <person name="Young G."/>
            <person name="Yu Q."/>
            <person name="Zembek L."/>
            <person name="Zhong D."/>
            <person name="Zimmer A."/>
            <person name="Zwirko Z."/>
            <person name="Jaffe D.B."/>
            <person name="Alvarez P."/>
            <person name="Brockman W."/>
            <person name="Butler J."/>
            <person name="Chin C."/>
            <person name="Gnerre S."/>
            <person name="Grabherr M."/>
            <person name="Kleber M."/>
            <person name="Mauceli E."/>
            <person name="MacCallum I."/>
        </authorList>
    </citation>
    <scope>NUCLEOTIDE SEQUENCE [LARGE SCALE GENOMIC DNA]</scope>
    <source>
        <strain evidence="8">Tucson 14024-0371.13</strain>
    </source>
</reference>
<dbReference type="InterPro" id="IPR029052">
    <property type="entry name" value="Metallo-depent_PP-like"/>
</dbReference>
<dbReference type="SUPFAM" id="SSF56300">
    <property type="entry name" value="Metallo-dependent phosphatases"/>
    <property type="match status" value="1"/>
</dbReference>
<accession>A0A0P8XP66</accession>